<evidence type="ECO:0008006" key="3">
    <source>
        <dbReference type="Google" id="ProtNLM"/>
    </source>
</evidence>
<evidence type="ECO:0000313" key="1">
    <source>
        <dbReference type="EMBL" id="WGW03276.1"/>
    </source>
</evidence>
<accession>A0ABY8QH15</accession>
<organism evidence="1 2">
    <name type="scientific">Tropicibacter oceani</name>
    <dbReference type="NCBI Taxonomy" id="3058420"/>
    <lineage>
        <taxon>Bacteria</taxon>
        <taxon>Pseudomonadati</taxon>
        <taxon>Pseudomonadota</taxon>
        <taxon>Alphaproteobacteria</taxon>
        <taxon>Rhodobacterales</taxon>
        <taxon>Roseobacteraceae</taxon>
        <taxon>Tropicibacter</taxon>
    </lineage>
</organism>
<gene>
    <name evidence="1" type="ORF">QF118_15285</name>
</gene>
<sequence>MPFIIAALGALAAFYFFVIRARNAQHMASEVLDAANDVRLAARRFGFRRQANVHPVETIEEPGIAIAALGNAFVELDDLPSKDQRDALVIALAKHGQMPSDEAQELTVLGRWLMNECGSPDQAVPRLARKLYKLQGADGFTPLLETVQAIVKAGSGTLSGKQKEALDDIRRIYRIK</sequence>
<reference evidence="1 2" key="1">
    <citation type="submission" date="2023-05" db="EMBL/GenBank/DDBJ databases">
        <title>YMD87, complete Genome.</title>
        <authorList>
            <person name="Zhang J."/>
            <person name="Xu X."/>
        </authorList>
    </citation>
    <scope>NUCLEOTIDE SEQUENCE [LARGE SCALE GENOMIC DNA]</scope>
    <source>
        <strain evidence="1 2">YMD87</strain>
    </source>
</reference>
<name>A0ABY8QH15_9RHOB</name>
<protein>
    <recommendedName>
        <fullName evidence="3">Co-chaperone DjlA N-terminal domain-containing protein</fullName>
    </recommendedName>
</protein>
<keyword evidence="2" id="KW-1185">Reference proteome</keyword>
<dbReference type="Proteomes" id="UP001241605">
    <property type="component" value="Chromosome"/>
</dbReference>
<dbReference type="EMBL" id="CP124616">
    <property type="protein sequence ID" value="WGW03276.1"/>
    <property type="molecule type" value="Genomic_DNA"/>
</dbReference>
<dbReference type="RefSeq" id="WP_282299908.1">
    <property type="nucleotide sequence ID" value="NZ_CP124616.1"/>
</dbReference>
<proteinExistence type="predicted"/>
<evidence type="ECO:0000313" key="2">
    <source>
        <dbReference type="Proteomes" id="UP001241605"/>
    </source>
</evidence>